<dbReference type="AlphaFoldDB" id="A0A6G7CGS6"/>
<dbReference type="Proteomes" id="UP000503003">
    <property type="component" value="Chromosome 1"/>
</dbReference>
<evidence type="ECO:0000313" key="5">
    <source>
        <dbReference type="Proteomes" id="UP000503003"/>
    </source>
</evidence>
<protein>
    <submittedName>
        <fullName evidence="4">Uncharacterized protein</fullName>
    </submittedName>
</protein>
<feature type="chain" id="PRO_5026226490" evidence="1">
    <location>
        <begin position="25"/>
        <end position="252"/>
    </location>
</feature>
<dbReference type="RefSeq" id="WP_165310708.1">
    <property type="nucleotide sequence ID" value="NZ_CP049331.1"/>
</dbReference>
<evidence type="ECO:0000313" key="4">
    <source>
        <dbReference type="EMBL" id="QIH41273.1"/>
    </source>
</evidence>
<dbReference type="InterPro" id="IPR046459">
    <property type="entry name" value="Caps_syn_GfcC_N"/>
</dbReference>
<evidence type="ECO:0000256" key="1">
    <source>
        <dbReference type="SAM" id="SignalP"/>
    </source>
</evidence>
<keyword evidence="1" id="KW-0732">Signal</keyword>
<feature type="domain" description="Capsule biosynthesis GfcC-like C-terminal" evidence="2">
    <location>
        <begin position="164"/>
        <end position="251"/>
    </location>
</feature>
<reference evidence="4 5" key="1">
    <citation type="submission" date="2020-02" db="EMBL/GenBank/DDBJ databases">
        <title>A complete genome of a marine bacterium Vibrio sp. ZWAL4003 isolated from the mangrove sediment with the ability to degrade polysaccharides.</title>
        <authorList>
            <person name="Wu J."/>
            <person name="Qu W."/>
            <person name="Zeng R."/>
        </authorList>
    </citation>
    <scope>NUCLEOTIDE SEQUENCE [LARGE SCALE GENOMIC DNA]</scope>
    <source>
        <strain evidence="4 5">ZWAL4003</strain>
    </source>
</reference>
<dbReference type="Pfam" id="PF06251">
    <property type="entry name" value="Caps_syn_GfcC_C"/>
    <property type="match status" value="1"/>
</dbReference>
<sequence length="252" mass="28050">MSRHILSICLAISSLTCISLPAVSATKLQVSVQNHEPMLLTFDSTVRLDTAVTAVLDKASINTVNVNWMNSTLFNMSQTLDVESQVFDALSVEQTHTDPIMASSWGKLAHQLSSMHFAKRVFIPVDPDITVLTASLNPQIEGEWQLHLPSTPSVIYIYGAIKNSGTFPWESRTSTKSYIEQALPITPFLSEVTVIQPDGKVETHQIAYWNENFKDIAPGAIIYVDIPRADSEHLKINTNHQVVELLRNRIPL</sequence>
<dbReference type="Pfam" id="PF20616">
    <property type="entry name" value="Caps_syn_GfcC_N"/>
    <property type="match status" value="1"/>
</dbReference>
<name>A0A6G7CGS6_9VIBR</name>
<keyword evidence="5" id="KW-1185">Reference proteome</keyword>
<dbReference type="EMBL" id="CP049331">
    <property type="protein sequence ID" value="QIH41273.1"/>
    <property type="molecule type" value="Genomic_DNA"/>
</dbReference>
<evidence type="ECO:0000259" key="2">
    <source>
        <dbReference type="Pfam" id="PF06251"/>
    </source>
</evidence>
<evidence type="ECO:0000259" key="3">
    <source>
        <dbReference type="Pfam" id="PF20616"/>
    </source>
</evidence>
<gene>
    <name evidence="4" type="ORF">G5S32_04400</name>
</gene>
<accession>A0A6G7CGS6</accession>
<organism evidence="4 5">
    <name type="scientific">Vibrio ziniensis</name>
    <dbReference type="NCBI Taxonomy" id="2711221"/>
    <lineage>
        <taxon>Bacteria</taxon>
        <taxon>Pseudomonadati</taxon>
        <taxon>Pseudomonadota</taxon>
        <taxon>Gammaproteobacteria</taxon>
        <taxon>Vibrionales</taxon>
        <taxon>Vibrionaceae</taxon>
        <taxon>Vibrio</taxon>
    </lineage>
</organism>
<feature type="signal peptide" evidence="1">
    <location>
        <begin position="1"/>
        <end position="24"/>
    </location>
</feature>
<dbReference type="Gene3D" id="3.10.560.10">
    <property type="entry name" value="Outer membrane lipoprotein wza domain like"/>
    <property type="match status" value="1"/>
</dbReference>
<dbReference type="KEGG" id="vzi:G5S32_04400"/>
<proteinExistence type="predicted"/>
<dbReference type="InterPro" id="IPR010425">
    <property type="entry name" value="Caps_synth_GfcC-like_C"/>
</dbReference>
<feature type="domain" description="Capsule biosynthesis GfcC-like N-terminal" evidence="3">
    <location>
        <begin position="40"/>
        <end position="148"/>
    </location>
</feature>